<dbReference type="EMBL" id="CP011127">
    <property type="protein sequence ID" value="AMU87340.1"/>
    <property type="molecule type" value="Genomic_DNA"/>
</dbReference>
<feature type="transmembrane region" description="Helical" evidence="1">
    <location>
        <begin position="62"/>
        <end position="83"/>
    </location>
</feature>
<feature type="transmembrane region" description="Helical" evidence="1">
    <location>
        <begin position="32"/>
        <end position="50"/>
    </location>
</feature>
<dbReference type="PATRIC" id="fig|61435.13.peg.1406"/>
<keyword evidence="1" id="KW-0812">Transmembrane</keyword>
<dbReference type="EMBL" id="PHFD01000419">
    <property type="protein sequence ID" value="PKH44816.1"/>
    <property type="molecule type" value="Genomic_DNA"/>
</dbReference>
<name>A0A142VBX5_9CHLR</name>
<dbReference type="AlphaFoldDB" id="A0A142VBX5"/>
<evidence type="ECO:0000313" key="5">
    <source>
        <dbReference type="Proteomes" id="UP000233649"/>
    </source>
</evidence>
<protein>
    <submittedName>
        <fullName evidence="2">Reductive dehalogenase anchoring protein</fullName>
    </submittedName>
    <submittedName>
        <fullName evidence="3">Zinc ribbon domain-containing protein</fullName>
    </submittedName>
</protein>
<reference evidence="2 4" key="1">
    <citation type="submission" date="2015-03" db="EMBL/GenBank/DDBJ databases">
        <title>Genomic characterization of Dehalococcoides mccartyi strain 11a5, an unusal plasmid-containing chloroethene dechlorinator.</title>
        <authorList>
            <person name="Zhao S."/>
            <person name="Ding C."/>
            <person name="He J."/>
        </authorList>
    </citation>
    <scope>NUCLEOTIDE SEQUENCE [LARGE SCALE GENOMIC DNA]</scope>
    <source>
        <strain evidence="2 4">11a5</strain>
    </source>
</reference>
<organism evidence="2 4">
    <name type="scientific">Dehalococcoides mccartyi</name>
    <dbReference type="NCBI Taxonomy" id="61435"/>
    <lineage>
        <taxon>Bacteria</taxon>
        <taxon>Bacillati</taxon>
        <taxon>Chloroflexota</taxon>
        <taxon>Dehalococcoidia</taxon>
        <taxon>Dehalococcoidales</taxon>
        <taxon>Dehalococcoidaceae</taxon>
        <taxon>Dehalococcoides</taxon>
    </lineage>
</organism>
<gene>
    <name evidence="2" type="primary">rdhB</name>
    <name evidence="3" type="ORF">CVH13_01727</name>
    <name evidence="2" type="ORF">Dm11a5_1514</name>
</gene>
<evidence type="ECO:0000313" key="2">
    <source>
        <dbReference type="EMBL" id="AMU87340.1"/>
    </source>
</evidence>
<dbReference type="OrthoDB" id="165575at2"/>
<accession>A0A142VBX5</accession>
<reference evidence="3 5" key="2">
    <citation type="journal article" date="2017" name="FEMS Microbiol. Ecol.">
        <title>Reconstructed genomes of novel Dehalococcoides mccartyi strains from 1,2,3,4-tetrachlorodibenzo-p-dioxin-dechlorinating enrichment cultures reveal divergent reductive dehalogenase gene profiles.</title>
        <authorList>
            <person name="Dam H.T."/>
            <person name="Vollmers J."/>
            <person name="Kaster A.K."/>
            <person name="Haggblom M.M."/>
        </authorList>
    </citation>
    <scope>NUCLEOTIDE SEQUENCE [LARGE SCALE GENOMIC DNA]</scope>
    <source>
        <strain evidence="3 5">H1-3-2.001</strain>
    </source>
</reference>
<dbReference type="Proteomes" id="UP000233649">
    <property type="component" value="Unassembled WGS sequence"/>
</dbReference>
<proteinExistence type="predicted"/>
<dbReference type="Proteomes" id="UP000076394">
    <property type="component" value="Chromosome"/>
</dbReference>
<evidence type="ECO:0000313" key="4">
    <source>
        <dbReference type="Proteomes" id="UP000076394"/>
    </source>
</evidence>
<evidence type="ECO:0000256" key="1">
    <source>
        <dbReference type="SAM" id="Phobius"/>
    </source>
</evidence>
<sequence>MWFFIGIIIGALVLGFIWWLRRKNLNLTWYEWVLGILGLLLLVFTLQNFMGSFEEIESKAAYMFLLITGLPSLILLALTWQLAARRLAKA</sequence>
<evidence type="ECO:0000313" key="3">
    <source>
        <dbReference type="EMBL" id="PKH44816.1"/>
    </source>
</evidence>
<keyword evidence="1" id="KW-0472">Membrane</keyword>
<dbReference type="RefSeq" id="WP_011309990.1">
    <property type="nucleotide sequence ID" value="NZ_AP024514.1"/>
</dbReference>
<keyword evidence="1" id="KW-1133">Transmembrane helix</keyword>
<dbReference type="OMA" id="LIWWLRR"/>